<evidence type="ECO:0000256" key="3">
    <source>
        <dbReference type="ARBA" id="ARBA00022475"/>
    </source>
</evidence>
<keyword evidence="3" id="KW-1003">Cell membrane</keyword>
<organism evidence="8 9">
    <name type="scientific">Paenibacillus macerans</name>
    <name type="common">Bacillus macerans</name>
    <dbReference type="NCBI Taxonomy" id="44252"/>
    <lineage>
        <taxon>Bacteria</taxon>
        <taxon>Bacillati</taxon>
        <taxon>Bacillota</taxon>
        <taxon>Bacilli</taxon>
        <taxon>Bacillales</taxon>
        <taxon>Paenibacillaceae</taxon>
        <taxon>Paenibacillus</taxon>
    </lineage>
</organism>
<dbReference type="InterPro" id="IPR003317">
    <property type="entry name" value="Cyt-d_oxidase_su2"/>
</dbReference>
<keyword evidence="5 7" id="KW-1133">Transmembrane helix</keyword>
<evidence type="ECO:0000313" key="8">
    <source>
        <dbReference type="EMBL" id="KFM94344.1"/>
    </source>
</evidence>
<feature type="transmembrane region" description="Helical" evidence="7">
    <location>
        <begin position="83"/>
        <end position="104"/>
    </location>
</feature>
<evidence type="ECO:0000256" key="7">
    <source>
        <dbReference type="SAM" id="Phobius"/>
    </source>
</evidence>
<evidence type="ECO:0000313" key="9">
    <source>
        <dbReference type="Proteomes" id="UP000029278"/>
    </source>
</evidence>
<evidence type="ECO:0000256" key="6">
    <source>
        <dbReference type="ARBA" id="ARBA00023136"/>
    </source>
</evidence>
<comment type="similarity">
    <text evidence="2">Belongs to the cytochrome ubiquinol oxidase subunit 2 family.</text>
</comment>
<dbReference type="Pfam" id="PF02322">
    <property type="entry name" value="Cyt_bd_oxida_II"/>
    <property type="match status" value="1"/>
</dbReference>
<dbReference type="GO" id="GO:0005886">
    <property type="term" value="C:plasma membrane"/>
    <property type="evidence" value="ECO:0007669"/>
    <property type="project" value="UniProtKB-SubCell"/>
</dbReference>
<protein>
    <submittedName>
        <fullName evidence="8">Cytochrome oxidase subunit II family protein</fullName>
    </submittedName>
</protein>
<dbReference type="STRING" id="44252.DJ90_1425"/>
<sequence length="339" mass="37881">MSDSTIAISILWGFLFIYSIMGSIDFGAGFWSLVFSKKNPQAASLANRFLSPSWEVTNVFLVLLVVALVGFFPRAAYLLGTLLLLPVSFVLVLLLFRSAFMVYAYSAQRNVRSLRFVSGVTGLLIPGLLVSVLPITLGGFIQGESGYPQLNYGALLASPSLYAYLGFGIATELFLSSLFLSDFSRQAGDETSYRHYRTLAVVFGPLAMLLAVITTFTMEGEAMWMVARMKQQGLWFMLSTAAFVVGYGSLWIKRKGRLGWPRLAFVFVVIQFALASYAYGKAHMPYIVYPFLTVEEGITNHSMFVSLLWGYGVGTVILLPVFVLFWWLFLRDKRYLRAE</sequence>
<keyword evidence="4 7" id="KW-0812">Transmembrane</keyword>
<feature type="transmembrane region" description="Helical" evidence="7">
    <location>
        <begin position="195"/>
        <end position="213"/>
    </location>
</feature>
<dbReference type="AlphaFoldDB" id="A0A090Y793"/>
<feature type="transmembrane region" description="Helical" evidence="7">
    <location>
        <begin position="308"/>
        <end position="330"/>
    </location>
</feature>
<comment type="subcellular location">
    <subcellularLocation>
        <location evidence="1">Cell membrane</location>
        <topology evidence="1">Multi-pass membrane protein</topology>
    </subcellularLocation>
</comment>
<feature type="transmembrane region" description="Helical" evidence="7">
    <location>
        <begin position="56"/>
        <end position="77"/>
    </location>
</feature>
<reference evidence="8 9" key="1">
    <citation type="submission" date="2014-04" db="EMBL/GenBank/DDBJ databases">
        <authorList>
            <person name="Bishop-Lilly K.A."/>
            <person name="Broomall S.M."/>
            <person name="Chain P.S."/>
            <person name="Chertkov O."/>
            <person name="Coyne S.R."/>
            <person name="Daligault H.E."/>
            <person name="Davenport K.W."/>
            <person name="Erkkila T."/>
            <person name="Frey K.G."/>
            <person name="Gibbons H.S."/>
            <person name="Gu W."/>
            <person name="Jaissle J."/>
            <person name="Johnson S.L."/>
            <person name="Koroleva G.I."/>
            <person name="Ladner J.T."/>
            <person name="Lo C.-C."/>
            <person name="Minogue T.D."/>
            <person name="Munk C."/>
            <person name="Palacios G.F."/>
            <person name="Redden C.L."/>
            <person name="Rosenzweig C.N."/>
            <person name="Scholz M.B."/>
            <person name="Teshima H."/>
            <person name="Xu Y."/>
        </authorList>
    </citation>
    <scope>NUCLEOTIDE SEQUENCE [LARGE SCALE GENOMIC DNA]</scope>
    <source>
        <strain evidence="8 9">8244</strain>
    </source>
</reference>
<gene>
    <name evidence="8" type="ORF">DJ90_1425</name>
</gene>
<feature type="transmembrane region" description="Helical" evidence="7">
    <location>
        <begin position="161"/>
        <end position="183"/>
    </location>
</feature>
<feature type="transmembrane region" description="Helical" evidence="7">
    <location>
        <begin position="116"/>
        <end position="141"/>
    </location>
</feature>
<accession>A0A090Y793</accession>
<feature type="transmembrane region" description="Helical" evidence="7">
    <location>
        <begin position="263"/>
        <end position="280"/>
    </location>
</feature>
<dbReference type="OrthoDB" id="2416742at2"/>
<dbReference type="EMBL" id="JMQA01000047">
    <property type="protein sequence ID" value="KFM94344.1"/>
    <property type="molecule type" value="Genomic_DNA"/>
</dbReference>
<name>A0A090Y793_PAEMA</name>
<evidence type="ECO:0000256" key="4">
    <source>
        <dbReference type="ARBA" id="ARBA00022692"/>
    </source>
</evidence>
<dbReference type="GeneID" id="77010792"/>
<evidence type="ECO:0000256" key="5">
    <source>
        <dbReference type="ARBA" id="ARBA00022989"/>
    </source>
</evidence>
<comment type="caution">
    <text evidence="8">The sequence shown here is derived from an EMBL/GenBank/DDBJ whole genome shotgun (WGS) entry which is preliminary data.</text>
</comment>
<keyword evidence="6 7" id="KW-0472">Membrane</keyword>
<dbReference type="Proteomes" id="UP000029278">
    <property type="component" value="Unassembled WGS sequence"/>
</dbReference>
<feature type="transmembrane region" description="Helical" evidence="7">
    <location>
        <begin position="233"/>
        <end position="251"/>
    </location>
</feature>
<dbReference type="PATRIC" id="fig|44252.3.peg.5705"/>
<keyword evidence="9" id="KW-1185">Reference proteome</keyword>
<dbReference type="RefSeq" id="WP_036618803.1">
    <property type="nucleotide sequence ID" value="NZ_JAKOBR010000009.1"/>
</dbReference>
<feature type="transmembrane region" description="Helical" evidence="7">
    <location>
        <begin position="6"/>
        <end position="35"/>
    </location>
</feature>
<evidence type="ECO:0000256" key="2">
    <source>
        <dbReference type="ARBA" id="ARBA00007543"/>
    </source>
</evidence>
<proteinExistence type="inferred from homology"/>
<evidence type="ECO:0000256" key="1">
    <source>
        <dbReference type="ARBA" id="ARBA00004651"/>
    </source>
</evidence>
<dbReference type="HOGENOM" id="CLU_823259_0_0_9"/>